<reference evidence="2" key="1">
    <citation type="journal article" date="2012" name="PLoS ONE">
        <title>Gene sets for utilization of primary and secondary nutrition supplies in the distal gut of endangered iberian lynx.</title>
        <authorList>
            <person name="Alcaide M."/>
            <person name="Messina E."/>
            <person name="Richter M."/>
            <person name="Bargiela R."/>
            <person name="Peplies J."/>
            <person name="Huws S.A."/>
            <person name="Newbold C.J."/>
            <person name="Golyshin P.N."/>
            <person name="Simon M.A."/>
            <person name="Lopez G."/>
            <person name="Yakimov M.M."/>
            <person name="Ferrer M."/>
        </authorList>
    </citation>
    <scope>NUCLEOTIDE SEQUENCE</scope>
</reference>
<feature type="region of interest" description="Disordered" evidence="1">
    <location>
        <begin position="129"/>
        <end position="149"/>
    </location>
</feature>
<proteinExistence type="predicted"/>
<comment type="caution">
    <text evidence="2">The sequence shown here is derived from an EMBL/GenBank/DDBJ whole genome shotgun (WGS) entry which is preliminary data.</text>
</comment>
<evidence type="ECO:0000313" key="2">
    <source>
        <dbReference type="EMBL" id="EJX03787.1"/>
    </source>
</evidence>
<evidence type="ECO:0008006" key="3">
    <source>
        <dbReference type="Google" id="ProtNLM"/>
    </source>
</evidence>
<organism evidence="2">
    <name type="scientific">gut metagenome</name>
    <dbReference type="NCBI Taxonomy" id="749906"/>
    <lineage>
        <taxon>unclassified sequences</taxon>
        <taxon>metagenomes</taxon>
        <taxon>organismal metagenomes</taxon>
    </lineage>
</organism>
<name>J9G957_9ZZZZ</name>
<sequence>MKRIYSLLFIPFLASSQAFAQDTKRDQLAVFAGYEEFPQLNKRNGYDLGVKWKHYLNKRFYTLVNFHVGVNDGTEKVSYERDGIHYNFDLNNSVRNYMLGFGAGYDLLKIEKKYDLSANFDQNRYDRRTNRRHRTFSHGGLRHSQNLYH</sequence>
<dbReference type="EMBL" id="AMCI01002034">
    <property type="protein sequence ID" value="EJX03787.1"/>
    <property type="molecule type" value="Genomic_DNA"/>
</dbReference>
<evidence type="ECO:0000256" key="1">
    <source>
        <dbReference type="SAM" id="MobiDB-lite"/>
    </source>
</evidence>
<accession>J9G957</accession>
<gene>
    <name evidence="2" type="ORF">EVA_08103</name>
</gene>
<dbReference type="AlphaFoldDB" id="J9G957"/>
<protein>
    <recommendedName>
        <fullName evidence="3">Outer membrane protein beta-barrel domain-containing protein</fullName>
    </recommendedName>
</protein>